<name>A0AAV4XZD0_CAEEX</name>
<dbReference type="EMBL" id="BPLR01001074">
    <property type="protein sequence ID" value="GIY99653.1"/>
    <property type="molecule type" value="Genomic_DNA"/>
</dbReference>
<keyword evidence="1" id="KW-0732">Signal</keyword>
<dbReference type="Proteomes" id="UP001054945">
    <property type="component" value="Unassembled WGS sequence"/>
</dbReference>
<feature type="chain" id="PRO_5043349286" description="RNase H type-1 domain-containing protein" evidence="1">
    <location>
        <begin position="21"/>
        <end position="342"/>
    </location>
</feature>
<evidence type="ECO:0000259" key="2">
    <source>
        <dbReference type="PROSITE" id="PS50879"/>
    </source>
</evidence>
<reference evidence="3 4" key="1">
    <citation type="submission" date="2021-06" db="EMBL/GenBank/DDBJ databases">
        <title>Caerostris extrusa draft genome.</title>
        <authorList>
            <person name="Kono N."/>
            <person name="Arakawa K."/>
        </authorList>
    </citation>
    <scope>NUCLEOTIDE SEQUENCE [LARGE SCALE GENOMIC DNA]</scope>
</reference>
<sequence length="342" mass="39563">MSHRYCCAFPCWCWFPGALGSWCPWNDKFLKAFCANSYIALFRKLCVSDSVKWARDIYIEHLSGHRQYLVDDALWKMLINFTPKCHGGSRERSATSHKIARLNDEASVFMAELKAIEMAIHHIISNNIIHSKIITDSRSVLQALHNPSNIKPSIFHLKQLLNNSTATIELIWTRAHIGIHGNELADQYAKQATSRDTIDQNMYIPIRFIKKLLKHDVLAEWQNLWINSAKGRAVFEIYEKINPKRTLRNFFLNQIITGHGAIASYQHKFFNGRSTCSCGLSIEDRHHLIYQCTNWTDIRRAYFPRNFTKVKLAKLLEDHQVKVGIVLIIKNKLETIIDGLND</sequence>
<dbReference type="Pfam" id="PF00075">
    <property type="entry name" value="RNase_H"/>
    <property type="match status" value="1"/>
</dbReference>
<evidence type="ECO:0000256" key="1">
    <source>
        <dbReference type="SAM" id="SignalP"/>
    </source>
</evidence>
<keyword evidence="4" id="KW-1185">Reference proteome</keyword>
<dbReference type="Gene3D" id="3.30.420.10">
    <property type="entry name" value="Ribonuclease H-like superfamily/Ribonuclease H"/>
    <property type="match status" value="1"/>
</dbReference>
<dbReference type="InterPro" id="IPR002156">
    <property type="entry name" value="RNaseH_domain"/>
</dbReference>
<dbReference type="CDD" id="cd09276">
    <property type="entry name" value="Rnase_HI_RT_non_LTR"/>
    <property type="match status" value="1"/>
</dbReference>
<feature type="domain" description="RNase H type-1" evidence="2">
    <location>
        <begin position="62"/>
        <end position="194"/>
    </location>
</feature>
<evidence type="ECO:0000313" key="3">
    <source>
        <dbReference type="EMBL" id="GIY99653.1"/>
    </source>
</evidence>
<protein>
    <recommendedName>
        <fullName evidence="2">RNase H type-1 domain-containing protein</fullName>
    </recommendedName>
</protein>
<dbReference type="SUPFAM" id="SSF53098">
    <property type="entry name" value="Ribonuclease H-like"/>
    <property type="match status" value="1"/>
</dbReference>
<dbReference type="InterPro" id="IPR012337">
    <property type="entry name" value="RNaseH-like_sf"/>
</dbReference>
<evidence type="ECO:0000313" key="4">
    <source>
        <dbReference type="Proteomes" id="UP001054945"/>
    </source>
</evidence>
<dbReference type="GO" id="GO:0003676">
    <property type="term" value="F:nucleic acid binding"/>
    <property type="evidence" value="ECO:0007669"/>
    <property type="project" value="InterPro"/>
</dbReference>
<proteinExistence type="predicted"/>
<dbReference type="InterPro" id="IPR036397">
    <property type="entry name" value="RNaseH_sf"/>
</dbReference>
<organism evidence="3 4">
    <name type="scientific">Caerostris extrusa</name>
    <name type="common">Bark spider</name>
    <name type="synonym">Caerostris bankana</name>
    <dbReference type="NCBI Taxonomy" id="172846"/>
    <lineage>
        <taxon>Eukaryota</taxon>
        <taxon>Metazoa</taxon>
        <taxon>Ecdysozoa</taxon>
        <taxon>Arthropoda</taxon>
        <taxon>Chelicerata</taxon>
        <taxon>Arachnida</taxon>
        <taxon>Araneae</taxon>
        <taxon>Araneomorphae</taxon>
        <taxon>Entelegynae</taxon>
        <taxon>Araneoidea</taxon>
        <taxon>Araneidae</taxon>
        <taxon>Caerostris</taxon>
    </lineage>
</organism>
<dbReference type="AlphaFoldDB" id="A0AAV4XZD0"/>
<accession>A0AAV4XZD0</accession>
<dbReference type="PROSITE" id="PS50879">
    <property type="entry name" value="RNASE_H_1"/>
    <property type="match status" value="1"/>
</dbReference>
<feature type="signal peptide" evidence="1">
    <location>
        <begin position="1"/>
        <end position="20"/>
    </location>
</feature>
<dbReference type="GO" id="GO:0004523">
    <property type="term" value="F:RNA-DNA hybrid ribonuclease activity"/>
    <property type="evidence" value="ECO:0007669"/>
    <property type="project" value="InterPro"/>
</dbReference>
<comment type="caution">
    <text evidence="3">The sequence shown here is derived from an EMBL/GenBank/DDBJ whole genome shotgun (WGS) entry which is preliminary data.</text>
</comment>
<gene>
    <name evidence="3" type="primary">R1A1-elementORF2_438</name>
    <name evidence="3" type="ORF">CEXT_226041</name>
</gene>